<reference evidence="4 5" key="1">
    <citation type="submission" date="2019-08" db="EMBL/GenBank/DDBJ databases">
        <title>In-depth cultivation of the pig gut microbiome towards novel bacterial diversity and tailored functional studies.</title>
        <authorList>
            <person name="Wylensek D."/>
            <person name="Hitch T.C.A."/>
            <person name="Clavel T."/>
        </authorList>
    </citation>
    <scope>NUCLEOTIDE SEQUENCE [LARGE SCALE GENOMIC DNA]</scope>
    <source>
        <strain evidence="4 5">WCA-693-APC-MOT-I</strain>
    </source>
</reference>
<dbReference type="Gene3D" id="3.40.630.30">
    <property type="match status" value="2"/>
</dbReference>
<sequence>MEYYKVDKTNEEQQKQMYQLYMQAVNEKDMLHELLDFSEFKEKLFWEQEGLEKITFLESRGKAFATGCMDKKNQKAFVTMVVVEKEERRKGIGRAILQNLEEVIFKQSGFEVIELSFFNPITFSWRIPNGKANHPNTPGVDMDSIAYSFFLACGYKNFAIQNVYYLPLENYSYSDMLLRKKESLEKEGITFEVYDDRIHKNMKEVIEGFGNPMWNRDILSEPPIYEKGRPILVPVYKGEVCGFTGALDVEASGRGYFAGIGIDKKYRQKGMGKVLFAFLCESLKKQNAKFMTLFTGENNPARHIYEEAGFKVVRTFADMRKSK</sequence>
<feature type="domain" description="N-acetyltransferase" evidence="3">
    <location>
        <begin position="4"/>
        <end position="178"/>
    </location>
</feature>
<dbReference type="CDD" id="cd04301">
    <property type="entry name" value="NAT_SF"/>
    <property type="match status" value="1"/>
</dbReference>
<dbReference type="Pfam" id="PF00583">
    <property type="entry name" value="Acetyltransf_1"/>
    <property type="match status" value="2"/>
</dbReference>
<keyword evidence="2" id="KW-0012">Acyltransferase</keyword>
<evidence type="ECO:0000256" key="1">
    <source>
        <dbReference type="ARBA" id="ARBA00022679"/>
    </source>
</evidence>
<feature type="domain" description="N-acetyltransferase" evidence="3">
    <location>
        <begin position="189"/>
        <end position="323"/>
    </location>
</feature>
<dbReference type="Proteomes" id="UP000482209">
    <property type="component" value="Unassembled WGS sequence"/>
</dbReference>
<protein>
    <submittedName>
        <fullName evidence="4">GNAT family N-acetyltransferase</fullName>
    </submittedName>
</protein>
<evidence type="ECO:0000313" key="4">
    <source>
        <dbReference type="EMBL" id="MSS63590.1"/>
    </source>
</evidence>
<organism evidence="4 5">
    <name type="scientific">Velocimicrobium porci</name>
    <dbReference type="NCBI Taxonomy" id="2606634"/>
    <lineage>
        <taxon>Bacteria</taxon>
        <taxon>Bacillati</taxon>
        <taxon>Bacillota</taxon>
        <taxon>Clostridia</taxon>
        <taxon>Lachnospirales</taxon>
        <taxon>Lachnospiraceae</taxon>
        <taxon>Velocimicrobium</taxon>
    </lineage>
</organism>
<dbReference type="AlphaFoldDB" id="A0A6L5XXJ6"/>
<gene>
    <name evidence="4" type="ORF">FYJ58_06825</name>
</gene>
<dbReference type="EMBL" id="VUMT01000008">
    <property type="protein sequence ID" value="MSS63590.1"/>
    <property type="molecule type" value="Genomic_DNA"/>
</dbReference>
<dbReference type="GO" id="GO:0016747">
    <property type="term" value="F:acyltransferase activity, transferring groups other than amino-acyl groups"/>
    <property type="evidence" value="ECO:0007669"/>
    <property type="project" value="InterPro"/>
</dbReference>
<comment type="caution">
    <text evidence="4">The sequence shown here is derived from an EMBL/GenBank/DDBJ whole genome shotgun (WGS) entry which is preliminary data.</text>
</comment>
<keyword evidence="5" id="KW-1185">Reference proteome</keyword>
<dbReference type="PANTHER" id="PTHR43072">
    <property type="entry name" value="N-ACETYLTRANSFERASE"/>
    <property type="match status" value="1"/>
</dbReference>
<evidence type="ECO:0000313" key="5">
    <source>
        <dbReference type="Proteomes" id="UP000482209"/>
    </source>
</evidence>
<dbReference type="PROSITE" id="PS51186">
    <property type="entry name" value="GNAT"/>
    <property type="match status" value="2"/>
</dbReference>
<evidence type="ECO:0000259" key="3">
    <source>
        <dbReference type="PROSITE" id="PS51186"/>
    </source>
</evidence>
<accession>A0A6L5XXJ6</accession>
<dbReference type="PANTHER" id="PTHR43072:SF23">
    <property type="entry name" value="UPF0039 PROTEIN C11D3.02C"/>
    <property type="match status" value="1"/>
</dbReference>
<keyword evidence="1 4" id="KW-0808">Transferase</keyword>
<proteinExistence type="predicted"/>
<dbReference type="RefSeq" id="WP_154518992.1">
    <property type="nucleotide sequence ID" value="NZ_VUMT01000008.1"/>
</dbReference>
<dbReference type="InterPro" id="IPR000182">
    <property type="entry name" value="GNAT_dom"/>
</dbReference>
<evidence type="ECO:0000256" key="2">
    <source>
        <dbReference type="ARBA" id="ARBA00023315"/>
    </source>
</evidence>
<dbReference type="InterPro" id="IPR016181">
    <property type="entry name" value="Acyl_CoA_acyltransferase"/>
</dbReference>
<name>A0A6L5XXJ6_9FIRM</name>
<dbReference type="SUPFAM" id="SSF55729">
    <property type="entry name" value="Acyl-CoA N-acyltransferases (Nat)"/>
    <property type="match status" value="2"/>
</dbReference>